<reference evidence="1" key="1">
    <citation type="journal article" date="2020" name="Nature">
        <title>Giant virus diversity and host interactions through global metagenomics.</title>
        <authorList>
            <person name="Schulz F."/>
            <person name="Roux S."/>
            <person name="Paez-Espino D."/>
            <person name="Jungbluth S."/>
            <person name="Walsh D.A."/>
            <person name="Denef V.J."/>
            <person name="McMahon K.D."/>
            <person name="Konstantinidis K.T."/>
            <person name="Eloe-Fadrosh E.A."/>
            <person name="Kyrpides N.C."/>
            <person name="Woyke T."/>
        </authorList>
    </citation>
    <scope>NUCLEOTIDE SEQUENCE</scope>
    <source>
        <strain evidence="1">GVMAG-M-3300020192-26</strain>
    </source>
</reference>
<sequence>MDCIFYQDIFEELKHWLRPIDIYNLAQLSSRFNKLMTMKDITSTTIYEINRRLWIIFGENYDEFRTAFQNSGAQITKSFVTQCILGENWEESDINIIISVDERDLLFDTSVSFLDTDKNAKTMGMIEFMFSKYKTCFVGYLNHLNGGRFDVNGTKILFAIQYDIDIYNACKNIYTFNNSKEIVLINKINEIFTKYTNFNNKNCLMHAKYSARGFTFYDIDDTIVNNDNIWEKLNIDIVKMVPFNDLSHLERLKILTEWEYPCWINSNNLVIKRELGVNNPTILYHLLCPKYCDYDNIVSCFYKNKDCLFKYLYPGIEHLHNMFDFGQTIITVDTSTATAKNK</sequence>
<organism evidence="1">
    <name type="scientific">viral metagenome</name>
    <dbReference type="NCBI Taxonomy" id="1070528"/>
    <lineage>
        <taxon>unclassified sequences</taxon>
        <taxon>metagenomes</taxon>
        <taxon>organismal metagenomes</taxon>
    </lineage>
</organism>
<dbReference type="AlphaFoldDB" id="A0A6C0CBY0"/>
<name>A0A6C0CBY0_9ZZZZ</name>
<proteinExistence type="predicted"/>
<dbReference type="EMBL" id="MN739369">
    <property type="protein sequence ID" value="QHT01330.1"/>
    <property type="molecule type" value="Genomic_DNA"/>
</dbReference>
<evidence type="ECO:0000313" key="1">
    <source>
        <dbReference type="EMBL" id="QHT01330.1"/>
    </source>
</evidence>
<evidence type="ECO:0008006" key="2">
    <source>
        <dbReference type="Google" id="ProtNLM"/>
    </source>
</evidence>
<accession>A0A6C0CBY0</accession>
<protein>
    <recommendedName>
        <fullName evidence="2">F-box domain-containing protein</fullName>
    </recommendedName>
</protein>